<dbReference type="AlphaFoldDB" id="A0A2B7X8J2"/>
<feature type="compositionally biased region" description="Low complexity" evidence="1">
    <location>
        <begin position="765"/>
        <end position="789"/>
    </location>
</feature>
<feature type="region of interest" description="Disordered" evidence="1">
    <location>
        <begin position="136"/>
        <end position="185"/>
    </location>
</feature>
<feature type="compositionally biased region" description="Low complexity" evidence="1">
    <location>
        <begin position="991"/>
        <end position="1006"/>
    </location>
</feature>
<evidence type="ECO:0000313" key="3">
    <source>
        <dbReference type="Proteomes" id="UP000223968"/>
    </source>
</evidence>
<feature type="region of interest" description="Disordered" evidence="1">
    <location>
        <begin position="730"/>
        <end position="885"/>
    </location>
</feature>
<dbReference type="Proteomes" id="UP000223968">
    <property type="component" value="Unassembled WGS sequence"/>
</dbReference>
<sequence length="1026" mass="113059">MTLTSAAASRLRPSSASEVPITSRWCNRALRPLTSTILRLERHWKLNPLRSPNSSNDSTDAAGSSGWEATAKEKREGSESESAPDDPTWVPGGAVVQKRIKHKYSARAGGRSRVVVRSPKTQKLLPGEFYVPTPLIKGEGRRGGGREAEEVEGSANATVTESVEESSVANGRRGSSKRKPPAYAGWNSQRTWKDECDEYNDPSYIAIAQAIFQVWDTFLTMTAPEQGGYRGARSLMAMALDTTSMYIAREQGAVDNCEEKDETVDVADVIFTELEGIYGTSIVGWKPLRSLVRLHGIRLVCEAIWKRWISPMLARQLVLNSIDSSAYDAAREILSALLSVTRRIEGPSHLDCTLFSSRNFGVFHTLATYVNKASHLSFFFREVGGLLRDGTVPVEWIATESMKPFVTHAIQSISCEDDDCAASVLFIGNIVLAASGSDTFLDTSALETLLGRTPHNSQDHCLGISKVHHHTHRSNPSNPMTRTSENLATALNNSISSILGILCSAHIVRSETTSRATSSGASSMHHILARLSAIIQHDIAATSFDLTQDRSRSELLRIGYILMADYLLSCSGSRGSEEEQPNHALTARLLISFEYFTRPLKNRKDLTSSLSAFVINVSHRCGRARAEDGFAQLELFTEFLISNRLQWYPTLRALLSKVAVDAALEFAESTLHPDHHSWAAQIQTRVAAYTDSPVSQDGPLPLTPSLYLSKIGYVWEDSIGEWIATVPVNRGQKGPRMHKDRKRSLPNLPADDPSTLSDSDHGRTSRGSSTFSSSSERYASSVTSSDSASPLCSRKRRRIVDSPEVAMGRRTRTMSPWLLDTPPPGQLRSGRERSWNRGHDGQADSNGVERMTFSQSTHSQTSTKPSVSGKLASTRPLRERKEANNSRLGAFAVEIKSQHKEATSPQKAVDVVIFNDKESDPDEIASYPTISDKRQEGEPAESDNDDNEDQDDDDDDDILSKHPPPPRYHLRRSSIVNKFTPRTPSPMAMITRLRSTRSSSSLGRTSFFPTVEDDCGGSSDDELSFL</sequence>
<dbReference type="EMBL" id="PDNB01000130">
    <property type="protein sequence ID" value="PGH04978.1"/>
    <property type="molecule type" value="Genomic_DNA"/>
</dbReference>
<gene>
    <name evidence="2" type="ORF">AJ79_06935</name>
</gene>
<feature type="compositionally biased region" description="Polar residues" evidence="1">
    <location>
        <begin position="155"/>
        <end position="169"/>
    </location>
</feature>
<feature type="compositionally biased region" description="Acidic residues" evidence="1">
    <location>
        <begin position="1011"/>
        <end position="1026"/>
    </location>
</feature>
<dbReference type="OrthoDB" id="4159838at2759"/>
<organism evidence="2 3">
    <name type="scientific">Helicocarpus griseus UAMH5409</name>
    <dbReference type="NCBI Taxonomy" id="1447875"/>
    <lineage>
        <taxon>Eukaryota</taxon>
        <taxon>Fungi</taxon>
        <taxon>Dikarya</taxon>
        <taxon>Ascomycota</taxon>
        <taxon>Pezizomycotina</taxon>
        <taxon>Eurotiomycetes</taxon>
        <taxon>Eurotiomycetidae</taxon>
        <taxon>Onygenales</taxon>
        <taxon>Ajellomycetaceae</taxon>
        <taxon>Helicocarpus</taxon>
    </lineage>
</organism>
<feature type="compositionally biased region" description="Acidic residues" evidence="1">
    <location>
        <begin position="938"/>
        <end position="957"/>
    </location>
</feature>
<feature type="compositionally biased region" description="Polar residues" evidence="1">
    <location>
        <begin position="50"/>
        <end position="62"/>
    </location>
</feature>
<proteinExistence type="predicted"/>
<feature type="region of interest" description="Disordered" evidence="1">
    <location>
        <begin position="919"/>
        <end position="1026"/>
    </location>
</feature>
<feature type="compositionally biased region" description="Low complexity" evidence="1">
    <location>
        <begin position="852"/>
        <end position="863"/>
    </location>
</feature>
<feature type="compositionally biased region" description="Basic and acidic residues" evidence="1">
    <location>
        <begin position="138"/>
        <end position="148"/>
    </location>
</feature>
<feature type="compositionally biased region" description="Basic residues" evidence="1">
    <location>
        <begin position="733"/>
        <end position="744"/>
    </location>
</feature>
<reference evidence="2 3" key="1">
    <citation type="submission" date="2017-10" db="EMBL/GenBank/DDBJ databases">
        <title>Comparative genomics in systemic dimorphic fungi from Ajellomycetaceae.</title>
        <authorList>
            <person name="Munoz J.F."/>
            <person name="Mcewen J.G."/>
            <person name="Clay O.K."/>
            <person name="Cuomo C.A."/>
        </authorList>
    </citation>
    <scope>NUCLEOTIDE SEQUENCE [LARGE SCALE GENOMIC DNA]</scope>
    <source>
        <strain evidence="2 3">UAMH5409</strain>
    </source>
</reference>
<keyword evidence="3" id="KW-1185">Reference proteome</keyword>
<accession>A0A2B7X8J2</accession>
<comment type="caution">
    <text evidence="2">The sequence shown here is derived from an EMBL/GenBank/DDBJ whole genome shotgun (WGS) entry which is preliminary data.</text>
</comment>
<feature type="compositionally biased region" description="Basic and acidic residues" evidence="1">
    <location>
        <begin position="829"/>
        <end position="842"/>
    </location>
</feature>
<protein>
    <submittedName>
        <fullName evidence="2">Uncharacterized protein</fullName>
    </submittedName>
</protein>
<dbReference type="STRING" id="1447875.A0A2B7X8J2"/>
<evidence type="ECO:0000313" key="2">
    <source>
        <dbReference type="EMBL" id="PGH04978.1"/>
    </source>
</evidence>
<feature type="region of interest" description="Disordered" evidence="1">
    <location>
        <begin position="47"/>
        <end position="92"/>
    </location>
</feature>
<name>A0A2B7X8J2_9EURO</name>
<evidence type="ECO:0000256" key="1">
    <source>
        <dbReference type="SAM" id="MobiDB-lite"/>
    </source>
</evidence>